<evidence type="ECO:0000313" key="4">
    <source>
        <dbReference type="EMBL" id="QNU65687.1"/>
    </source>
</evidence>
<dbReference type="Pfam" id="PF01478">
    <property type="entry name" value="Peptidase_A24"/>
    <property type="match status" value="1"/>
</dbReference>
<dbReference type="InterPro" id="IPR000045">
    <property type="entry name" value="Prepilin_IV_endopep_pep"/>
</dbReference>
<keyword evidence="5" id="KW-1185">Reference proteome</keyword>
<proteinExistence type="inferred from homology"/>
<dbReference type="InterPro" id="IPR050882">
    <property type="entry name" value="Prepilin_peptidase/N-MTase"/>
</dbReference>
<dbReference type="GO" id="GO:0005886">
    <property type="term" value="C:plasma membrane"/>
    <property type="evidence" value="ECO:0007669"/>
    <property type="project" value="TreeGrafter"/>
</dbReference>
<evidence type="ECO:0000256" key="2">
    <source>
        <dbReference type="SAM" id="Phobius"/>
    </source>
</evidence>
<feature type="transmembrane region" description="Helical" evidence="2">
    <location>
        <begin position="32"/>
        <end position="50"/>
    </location>
</feature>
<accession>A0A7H1VJX5</accession>
<organism evidence="4 5">
    <name type="scientific">Ruminiclostridium herbifermentans</name>
    <dbReference type="NCBI Taxonomy" id="2488810"/>
    <lineage>
        <taxon>Bacteria</taxon>
        <taxon>Bacillati</taxon>
        <taxon>Bacillota</taxon>
        <taxon>Clostridia</taxon>
        <taxon>Eubacteriales</taxon>
        <taxon>Oscillospiraceae</taxon>
        <taxon>Ruminiclostridium</taxon>
    </lineage>
</organism>
<dbReference type="EMBL" id="CP061336">
    <property type="protein sequence ID" value="QNU65687.1"/>
    <property type="molecule type" value="Genomic_DNA"/>
</dbReference>
<evidence type="ECO:0000313" key="5">
    <source>
        <dbReference type="Proteomes" id="UP000306409"/>
    </source>
</evidence>
<protein>
    <submittedName>
        <fullName evidence="4">Prepilin peptidase</fullName>
    </submittedName>
</protein>
<feature type="transmembrane region" description="Helical" evidence="2">
    <location>
        <begin position="155"/>
        <end position="171"/>
    </location>
</feature>
<feature type="transmembrane region" description="Helical" evidence="2">
    <location>
        <begin position="80"/>
        <end position="98"/>
    </location>
</feature>
<dbReference type="Proteomes" id="UP000306409">
    <property type="component" value="Chromosome"/>
</dbReference>
<dbReference type="Gene3D" id="1.20.120.1220">
    <property type="match status" value="1"/>
</dbReference>
<feature type="domain" description="Prepilin type IV endopeptidase peptidase" evidence="3">
    <location>
        <begin position="38"/>
        <end position="141"/>
    </location>
</feature>
<comment type="similarity">
    <text evidence="1">Belongs to the peptidase A24 family.</text>
</comment>
<dbReference type="PANTHER" id="PTHR30487:SF0">
    <property type="entry name" value="PREPILIN LEADER PEPTIDASE_N-METHYLTRANSFERASE-RELATED"/>
    <property type="match status" value="1"/>
</dbReference>
<name>A0A7H1VJX5_9FIRM</name>
<gene>
    <name evidence="4" type="ORF">EHE19_012245</name>
</gene>
<dbReference type="GO" id="GO:0004190">
    <property type="term" value="F:aspartic-type endopeptidase activity"/>
    <property type="evidence" value="ECO:0007669"/>
    <property type="project" value="InterPro"/>
</dbReference>
<dbReference type="RefSeq" id="WP_171003589.1">
    <property type="nucleotide sequence ID" value="NZ_CP061336.1"/>
</dbReference>
<keyword evidence="2" id="KW-0472">Membrane</keyword>
<dbReference type="PANTHER" id="PTHR30487">
    <property type="entry name" value="TYPE 4 PREPILIN-LIKE PROTEINS LEADER PEPTIDE-PROCESSING ENZYME"/>
    <property type="match status" value="1"/>
</dbReference>
<dbReference type="GO" id="GO:0006465">
    <property type="term" value="P:signal peptide processing"/>
    <property type="evidence" value="ECO:0007669"/>
    <property type="project" value="TreeGrafter"/>
</dbReference>
<keyword evidence="2" id="KW-0812">Transmembrane</keyword>
<dbReference type="KEGG" id="rher:EHE19_012245"/>
<sequence>MKRIGVPLVLCLIIWITAVLYGLIYIKAVLDTIVFISLVTIQLVASINDLYSKAIPLKLIFIGIFMGYAVFLWFSHGDAIWNHVLGGAAAFLVMALFIMLSKGQIGGGDLWLMTLTGFFTGINSFLSILFISIILAGIYSIMLLLAKKANRRTEIPFAPFIMIATVILMLNN</sequence>
<feature type="transmembrane region" description="Helical" evidence="2">
    <location>
        <begin position="57"/>
        <end position="74"/>
    </location>
</feature>
<feature type="transmembrane region" description="Helical" evidence="2">
    <location>
        <begin position="110"/>
        <end position="143"/>
    </location>
</feature>
<dbReference type="AlphaFoldDB" id="A0A7H1VJX5"/>
<keyword evidence="2" id="KW-1133">Transmembrane helix</keyword>
<feature type="transmembrane region" description="Helical" evidence="2">
    <location>
        <begin position="7"/>
        <end position="26"/>
    </location>
</feature>
<evidence type="ECO:0000256" key="1">
    <source>
        <dbReference type="ARBA" id="ARBA00005801"/>
    </source>
</evidence>
<reference evidence="4 5" key="1">
    <citation type="submission" date="2020-09" db="EMBL/GenBank/DDBJ databases">
        <title>Characterization and genome sequencing of Ruminiclostridium sp. nov. MA18.</title>
        <authorList>
            <person name="Rettenmaier R."/>
            <person name="Kowollik M.-L."/>
            <person name="Liebl W."/>
            <person name="Zverlov V."/>
        </authorList>
    </citation>
    <scope>NUCLEOTIDE SEQUENCE [LARGE SCALE GENOMIC DNA]</scope>
    <source>
        <strain evidence="4 5">MA18</strain>
    </source>
</reference>
<evidence type="ECO:0000259" key="3">
    <source>
        <dbReference type="Pfam" id="PF01478"/>
    </source>
</evidence>